<feature type="signal peptide" evidence="2">
    <location>
        <begin position="1"/>
        <end position="22"/>
    </location>
</feature>
<dbReference type="RefSeq" id="XP_014480407.1">
    <property type="nucleotide sequence ID" value="XM_014624921.1"/>
</dbReference>
<feature type="compositionally biased region" description="Basic and acidic residues" evidence="1">
    <location>
        <begin position="520"/>
        <end position="536"/>
    </location>
</feature>
<evidence type="ECO:0000313" key="3">
    <source>
        <dbReference type="Proteomes" id="UP000515204"/>
    </source>
</evidence>
<dbReference type="AlphaFoldDB" id="A0A6P3XQB4"/>
<accession>A0A6P3XQB4</accession>
<sequence>MNCFSAMRKILLATTLLSMAMSENILVSVISSNPSRNDAISLSKLNDKTSTGCRNFILSYVALFHLEMEKHAKPTMWVREAERQFWNKRPKPMSQDNTPPELLDVLNYDDDRKFPRISDTRFVNEPVQLSPVAMIRRPDLARFSQVDLPSDKSKLDNVKPTVLISIGIQDKNGGSQECSSRKNYRKHNQGWQVQKPFYVDEPQWVEIDADYTDRSVRHPESGDPYIMSRGKKFRIKDPENLEKTIEDYEEFLDYMSKSEKRSAKNRVRRSVETTAGEFQSDALDEKRDQEKETSRYLFRDLDRRHTNKIRTEDQDEESPRIDDEDAEKRKENTLMSPVVFVHRFETDKPRNSVKAPPQGYRFAKRNRTAANDTSISSPIGEKWKIQRENVPSYVEEGGDDETMKIGERFHSSKDRFAIGANKGYERVLGNGVFVRVQGKRGNRHIGEVNYEDNVDRKKAALFERTRDDPYFDKLHNFKVHGDLFIPSRGKKPFDGGLKDSDKKDTRLNGRRWEDSSNIERYAHRNEPENDEREAKNDASGPGSDQGNLATWPIEARLTSKSNSKSSFRTKNRSNYRKKRNIFETRPEFQNDALLRSIKIAEESAEAYLTPRDKHGNILDLQNHLFTDPFFIMRGKKAPGESAVNSMTEQQNQDDFDRATHYSINEDLLELLMERAKCNDDYCDPNQWLKSTPVLRDRRDPALDKLLMRKYDPFVINRGKRLKPGNF</sequence>
<feature type="region of interest" description="Disordered" evidence="1">
    <location>
        <begin position="262"/>
        <end position="294"/>
    </location>
</feature>
<proteinExistence type="predicted"/>
<feature type="region of interest" description="Disordered" evidence="1">
    <location>
        <begin position="307"/>
        <end position="329"/>
    </location>
</feature>
<evidence type="ECO:0000313" key="4">
    <source>
        <dbReference type="RefSeq" id="XP_014480407.1"/>
    </source>
</evidence>
<feature type="chain" id="PRO_5028230004" evidence="2">
    <location>
        <begin position="23"/>
        <end position="726"/>
    </location>
</feature>
<dbReference type="KEGG" id="dqu:106747424"/>
<gene>
    <name evidence="4" type="primary">LOC106747424</name>
</gene>
<feature type="compositionally biased region" description="Basic and acidic residues" evidence="1">
    <location>
        <begin position="283"/>
        <end position="294"/>
    </location>
</feature>
<feature type="region of interest" description="Disordered" evidence="1">
    <location>
        <begin position="488"/>
        <end position="572"/>
    </location>
</feature>
<dbReference type="Proteomes" id="UP000515204">
    <property type="component" value="Unplaced"/>
</dbReference>
<name>A0A6P3XQB4_DINQU</name>
<keyword evidence="3" id="KW-1185">Reference proteome</keyword>
<feature type="compositionally biased region" description="Basic and acidic residues" evidence="1">
    <location>
        <begin position="491"/>
        <end position="514"/>
    </location>
</feature>
<dbReference type="GeneID" id="106747424"/>
<evidence type="ECO:0000256" key="2">
    <source>
        <dbReference type="SAM" id="SignalP"/>
    </source>
</evidence>
<keyword evidence="2" id="KW-0732">Signal</keyword>
<evidence type="ECO:0000256" key="1">
    <source>
        <dbReference type="SAM" id="MobiDB-lite"/>
    </source>
</evidence>
<reference evidence="4" key="1">
    <citation type="submission" date="2025-08" db="UniProtKB">
        <authorList>
            <consortium name="RefSeq"/>
        </authorList>
    </citation>
    <scope>IDENTIFICATION</scope>
</reference>
<dbReference type="OrthoDB" id="5219169at2759"/>
<organism evidence="3 4">
    <name type="scientific">Dinoponera quadriceps</name>
    <name type="common">South American ant</name>
    <dbReference type="NCBI Taxonomy" id="609295"/>
    <lineage>
        <taxon>Eukaryota</taxon>
        <taxon>Metazoa</taxon>
        <taxon>Ecdysozoa</taxon>
        <taxon>Arthropoda</taxon>
        <taxon>Hexapoda</taxon>
        <taxon>Insecta</taxon>
        <taxon>Pterygota</taxon>
        <taxon>Neoptera</taxon>
        <taxon>Endopterygota</taxon>
        <taxon>Hymenoptera</taxon>
        <taxon>Apocrita</taxon>
        <taxon>Aculeata</taxon>
        <taxon>Formicoidea</taxon>
        <taxon>Formicidae</taxon>
        <taxon>Ponerinae</taxon>
        <taxon>Ponerini</taxon>
        <taxon>Dinoponera</taxon>
    </lineage>
</organism>
<protein>
    <submittedName>
        <fullName evidence="4">Uncharacterized protein LOC106747424</fullName>
    </submittedName>
</protein>